<accession>A0A0C3LHK3</accession>
<organism evidence="7 8">
    <name type="scientific">Tulasnella calospora MUT 4182</name>
    <dbReference type="NCBI Taxonomy" id="1051891"/>
    <lineage>
        <taxon>Eukaryota</taxon>
        <taxon>Fungi</taxon>
        <taxon>Dikarya</taxon>
        <taxon>Basidiomycota</taxon>
        <taxon>Agaricomycotina</taxon>
        <taxon>Agaricomycetes</taxon>
        <taxon>Cantharellales</taxon>
        <taxon>Tulasnellaceae</taxon>
        <taxon>Tulasnella</taxon>
    </lineage>
</organism>
<evidence type="ECO:0000256" key="4">
    <source>
        <dbReference type="ARBA" id="ARBA00022753"/>
    </source>
</evidence>
<evidence type="ECO:0000256" key="5">
    <source>
        <dbReference type="ARBA" id="ARBA00022927"/>
    </source>
</evidence>
<gene>
    <name evidence="7" type="ORF">M407DRAFT_81070</name>
</gene>
<evidence type="ECO:0000313" key="7">
    <source>
        <dbReference type="EMBL" id="KIO20897.1"/>
    </source>
</evidence>
<dbReference type="Proteomes" id="UP000054248">
    <property type="component" value="Unassembled WGS sequence"/>
</dbReference>
<dbReference type="GO" id="GO:0032511">
    <property type="term" value="P:late endosome to vacuole transport via multivesicular body sorting pathway"/>
    <property type="evidence" value="ECO:0007669"/>
    <property type="project" value="TreeGrafter"/>
</dbReference>
<evidence type="ECO:0000256" key="3">
    <source>
        <dbReference type="ARBA" id="ARBA00022448"/>
    </source>
</evidence>
<dbReference type="STRING" id="1051891.A0A0C3LHK3"/>
<evidence type="ECO:0000256" key="2">
    <source>
        <dbReference type="ARBA" id="ARBA00006190"/>
    </source>
</evidence>
<dbReference type="EMBL" id="KN823157">
    <property type="protein sequence ID" value="KIO20897.1"/>
    <property type="molecule type" value="Genomic_DNA"/>
</dbReference>
<evidence type="ECO:0000256" key="1">
    <source>
        <dbReference type="ARBA" id="ARBA00004608"/>
    </source>
</evidence>
<sequence>MGAAQSGPKITAQDRAILSMKAQRDKLREYRKKIQVVLDQEQRIAKEALKQGNKERALTALRRRKFQESLLQKTDGQLEVLTNLVSNIEFALIEKDVLFGLEQGNKVLKQIHSEMDIEKVQKLMDDTAEGIRYQREIDEMLMSTMSVEEEEAVQQELAQLQAE</sequence>
<comment type="subcellular location">
    <subcellularLocation>
        <location evidence="1">Endosome membrane</location>
    </subcellularLocation>
</comment>
<dbReference type="AlphaFoldDB" id="A0A0C3LHK3"/>
<dbReference type="Pfam" id="PF03357">
    <property type="entry name" value="Snf7"/>
    <property type="match status" value="1"/>
</dbReference>
<evidence type="ECO:0000313" key="8">
    <source>
        <dbReference type="Proteomes" id="UP000054248"/>
    </source>
</evidence>
<dbReference type="Gene3D" id="1.10.287.1060">
    <property type="entry name" value="ESAT-6-like"/>
    <property type="match status" value="1"/>
</dbReference>
<keyword evidence="8" id="KW-1185">Reference proteome</keyword>
<name>A0A0C3LHK3_9AGAM</name>
<keyword evidence="5" id="KW-0653">Protein transport</keyword>
<dbReference type="GO" id="GO:0006900">
    <property type="term" value="P:vesicle budding from membrane"/>
    <property type="evidence" value="ECO:0007669"/>
    <property type="project" value="TreeGrafter"/>
</dbReference>
<dbReference type="PANTHER" id="PTHR22761:SF5">
    <property type="entry name" value="CHARGED MULTIVESICULAR BODY PROTEIN 6"/>
    <property type="match status" value="1"/>
</dbReference>
<comment type="similarity">
    <text evidence="2">Belongs to the SNF7 family.</text>
</comment>
<dbReference type="GO" id="GO:0000815">
    <property type="term" value="C:ESCRT III complex"/>
    <property type="evidence" value="ECO:0007669"/>
    <property type="project" value="TreeGrafter"/>
</dbReference>
<dbReference type="InterPro" id="IPR005024">
    <property type="entry name" value="Snf7_fam"/>
</dbReference>
<protein>
    <submittedName>
        <fullName evidence="7">Glycoside hydrolase family 61 protein</fullName>
    </submittedName>
</protein>
<keyword evidence="4" id="KW-0967">Endosome</keyword>
<keyword evidence="6" id="KW-0472">Membrane</keyword>
<dbReference type="GO" id="GO:0005771">
    <property type="term" value="C:multivesicular body"/>
    <property type="evidence" value="ECO:0007669"/>
    <property type="project" value="TreeGrafter"/>
</dbReference>
<reference evidence="8" key="2">
    <citation type="submission" date="2015-01" db="EMBL/GenBank/DDBJ databases">
        <title>Evolutionary Origins and Diversification of the Mycorrhizal Mutualists.</title>
        <authorList>
            <consortium name="DOE Joint Genome Institute"/>
            <consortium name="Mycorrhizal Genomics Consortium"/>
            <person name="Kohler A."/>
            <person name="Kuo A."/>
            <person name="Nagy L.G."/>
            <person name="Floudas D."/>
            <person name="Copeland A."/>
            <person name="Barry K.W."/>
            <person name="Cichocki N."/>
            <person name="Veneault-Fourrey C."/>
            <person name="LaButti K."/>
            <person name="Lindquist E.A."/>
            <person name="Lipzen A."/>
            <person name="Lundell T."/>
            <person name="Morin E."/>
            <person name="Murat C."/>
            <person name="Riley R."/>
            <person name="Ohm R."/>
            <person name="Sun H."/>
            <person name="Tunlid A."/>
            <person name="Henrissat B."/>
            <person name="Grigoriev I.V."/>
            <person name="Hibbett D.S."/>
            <person name="Martin F."/>
        </authorList>
    </citation>
    <scope>NUCLEOTIDE SEQUENCE [LARGE SCALE GENOMIC DNA]</scope>
    <source>
        <strain evidence="8">MUT 4182</strain>
    </source>
</reference>
<keyword evidence="3" id="KW-0813">Transport</keyword>
<dbReference type="PANTHER" id="PTHR22761">
    <property type="entry name" value="CHARGED MULTIVESICULAR BODY PROTEIN"/>
    <property type="match status" value="1"/>
</dbReference>
<dbReference type="GO" id="GO:0015031">
    <property type="term" value="P:protein transport"/>
    <property type="evidence" value="ECO:0007669"/>
    <property type="project" value="UniProtKB-KW"/>
</dbReference>
<feature type="non-terminal residue" evidence="7">
    <location>
        <position position="163"/>
    </location>
</feature>
<dbReference type="GO" id="GO:0016787">
    <property type="term" value="F:hydrolase activity"/>
    <property type="evidence" value="ECO:0007669"/>
    <property type="project" value="UniProtKB-KW"/>
</dbReference>
<evidence type="ECO:0000256" key="6">
    <source>
        <dbReference type="ARBA" id="ARBA00023136"/>
    </source>
</evidence>
<dbReference type="OrthoDB" id="441172at2759"/>
<proteinExistence type="inferred from homology"/>
<keyword evidence="7" id="KW-0378">Hydrolase</keyword>
<dbReference type="HOGENOM" id="CLU_086201_0_1_1"/>
<reference evidence="7 8" key="1">
    <citation type="submission" date="2014-04" db="EMBL/GenBank/DDBJ databases">
        <authorList>
            <consortium name="DOE Joint Genome Institute"/>
            <person name="Kuo A."/>
            <person name="Girlanda M."/>
            <person name="Perotto S."/>
            <person name="Kohler A."/>
            <person name="Nagy L.G."/>
            <person name="Floudas D."/>
            <person name="Copeland A."/>
            <person name="Barry K.W."/>
            <person name="Cichocki N."/>
            <person name="Veneault-Fourrey C."/>
            <person name="LaButti K."/>
            <person name="Lindquist E.A."/>
            <person name="Lipzen A."/>
            <person name="Lundell T."/>
            <person name="Morin E."/>
            <person name="Murat C."/>
            <person name="Sun H."/>
            <person name="Tunlid A."/>
            <person name="Henrissat B."/>
            <person name="Grigoriev I.V."/>
            <person name="Hibbett D.S."/>
            <person name="Martin F."/>
            <person name="Nordberg H.P."/>
            <person name="Cantor M.N."/>
            <person name="Hua S.X."/>
        </authorList>
    </citation>
    <scope>NUCLEOTIDE SEQUENCE [LARGE SCALE GENOMIC DNA]</scope>
    <source>
        <strain evidence="7 8">MUT 4182</strain>
    </source>
</reference>